<keyword evidence="2" id="KW-1185">Reference proteome</keyword>
<evidence type="ECO:0000313" key="1">
    <source>
        <dbReference type="EMBL" id="MDT8330205.1"/>
    </source>
</evidence>
<dbReference type="RefSeq" id="WP_314280410.1">
    <property type="nucleotide sequence ID" value="NZ_JAVVDO010000004.1"/>
</dbReference>
<gene>
    <name evidence="1" type="ORF">RQ831_04005</name>
</gene>
<name>A0ABU3MCW6_9PROT</name>
<proteinExistence type="predicted"/>
<dbReference type="EMBL" id="JAVVDO010000004">
    <property type="protein sequence ID" value="MDT8330205.1"/>
    <property type="molecule type" value="Genomic_DNA"/>
</dbReference>
<reference evidence="1 2" key="1">
    <citation type="journal article" date="2019" name="Microb. Pathog.">
        <title>Comparison of VITEK 2, MALDI-TOF MS, 16S rRNA gene sequencing, and whole-genome sequencing for identification of Roseomonas mucosa.</title>
        <authorList>
            <person name="Rudolph W.W."/>
            <person name="Gunzer F."/>
            <person name="Trauth M."/>
            <person name="Bunk B."/>
            <person name="Bigge R."/>
            <person name="Schrottner P."/>
        </authorList>
    </citation>
    <scope>NUCLEOTIDE SEQUENCE [LARGE SCALE GENOMIC DNA]</scope>
    <source>
        <strain evidence="1 2">DSM 103800</strain>
    </source>
</reference>
<sequence>MAGPVVDAAGALALASARGVAPDLAAELITAAINGVMLGAAERERSQDEGGAI</sequence>
<organism evidence="1 2">
    <name type="scientific">Roseomonas gilardii</name>
    <dbReference type="NCBI Taxonomy" id="257708"/>
    <lineage>
        <taxon>Bacteria</taxon>
        <taxon>Pseudomonadati</taxon>
        <taxon>Pseudomonadota</taxon>
        <taxon>Alphaproteobacteria</taxon>
        <taxon>Acetobacterales</taxon>
        <taxon>Roseomonadaceae</taxon>
        <taxon>Roseomonas</taxon>
    </lineage>
</organism>
<accession>A0ABU3MCW6</accession>
<comment type="caution">
    <text evidence="1">The sequence shown here is derived from an EMBL/GenBank/DDBJ whole genome shotgun (WGS) entry which is preliminary data.</text>
</comment>
<dbReference type="Proteomes" id="UP001258945">
    <property type="component" value="Unassembled WGS sequence"/>
</dbReference>
<protein>
    <recommendedName>
        <fullName evidence="3">TetR family transcriptional regulator</fullName>
    </recommendedName>
</protein>
<evidence type="ECO:0000313" key="2">
    <source>
        <dbReference type="Proteomes" id="UP001258945"/>
    </source>
</evidence>
<evidence type="ECO:0008006" key="3">
    <source>
        <dbReference type="Google" id="ProtNLM"/>
    </source>
</evidence>